<name>A0ABQ5W243_9HYPH</name>
<evidence type="ECO:0000313" key="4">
    <source>
        <dbReference type="Proteomes" id="UP001156691"/>
    </source>
</evidence>
<keyword evidence="4" id="KW-1185">Reference proteome</keyword>
<comment type="caution">
    <text evidence="3">The sequence shown here is derived from an EMBL/GenBank/DDBJ whole genome shotgun (WGS) entry which is preliminary data.</text>
</comment>
<dbReference type="Gene3D" id="3.30.70.1060">
    <property type="entry name" value="Dimeric alpha+beta barrel"/>
    <property type="match status" value="1"/>
</dbReference>
<dbReference type="Proteomes" id="UP001156691">
    <property type="component" value="Unassembled WGS sequence"/>
</dbReference>
<dbReference type="PANTHER" id="PTHR35174">
    <property type="entry name" value="BLL7171 PROTEIN-RELATED"/>
    <property type="match status" value="1"/>
</dbReference>
<gene>
    <name evidence="3" type="ORF">GCM10010862_13320</name>
</gene>
<reference evidence="4" key="1">
    <citation type="journal article" date="2019" name="Int. J. Syst. Evol. Microbiol.">
        <title>The Global Catalogue of Microorganisms (GCM) 10K type strain sequencing project: providing services to taxonomists for standard genome sequencing and annotation.</title>
        <authorList>
            <consortium name="The Broad Institute Genomics Platform"/>
            <consortium name="The Broad Institute Genome Sequencing Center for Infectious Disease"/>
            <person name="Wu L."/>
            <person name="Ma J."/>
        </authorList>
    </citation>
    <scope>NUCLEOTIDE SEQUENCE [LARGE SCALE GENOMIC DNA]</scope>
    <source>
        <strain evidence="4">NBRC 112416</strain>
    </source>
</reference>
<dbReference type="RefSeq" id="WP_284339514.1">
    <property type="nucleotide sequence ID" value="NZ_BSNS01000007.1"/>
</dbReference>
<dbReference type="PANTHER" id="PTHR35174:SF4">
    <property type="entry name" value="BLL7163 PROTEIN"/>
    <property type="match status" value="1"/>
</dbReference>
<dbReference type="InterPro" id="IPR011008">
    <property type="entry name" value="Dimeric_a/b-barrel"/>
</dbReference>
<proteinExistence type="inferred from homology"/>
<dbReference type="EMBL" id="BSNS01000007">
    <property type="protein sequence ID" value="GLQ54073.1"/>
    <property type="molecule type" value="Genomic_DNA"/>
</dbReference>
<sequence length="142" mass="15641">MRFMIIFKATPESEAGGPPTSGQLVEMGRFNDELIAAGVLLAGEGLYPSASGARVRRRDGRHVVIDGPFAETKELVAGFWLIQVKDREEALAWAQRVPLSEGEEVEVRQAHEVADFPADDAAKPFLEREQAWRNAGQKPIGR</sequence>
<protein>
    <recommendedName>
        <fullName evidence="2">YCII-related domain-containing protein</fullName>
    </recommendedName>
</protein>
<organism evidence="3 4">
    <name type="scientific">Devosia nitrariae</name>
    <dbReference type="NCBI Taxonomy" id="2071872"/>
    <lineage>
        <taxon>Bacteria</taxon>
        <taxon>Pseudomonadati</taxon>
        <taxon>Pseudomonadota</taxon>
        <taxon>Alphaproteobacteria</taxon>
        <taxon>Hyphomicrobiales</taxon>
        <taxon>Devosiaceae</taxon>
        <taxon>Devosia</taxon>
    </lineage>
</organism>
<feature type="domain" description="YCII-related" evidence="2">
    <location>
        <begin position="1"/>
        <end position="109"/>
    </location>
</feature>
<dbReference type="InterPro" id="IPR005545">
    <property type="entry name" value="YCII"/>
</dbReference>
<dbReference type="SUPFAM" id="SSF54909">
    <property type="entry name" value="Dimeric alpha+beta barrel"/>
    <property type="match status" value="1"/>
</dbReference>
<comment type="similarity">
    <text evidence="1">Belongs to the YciI family.</text>
</comment>
<evidence type="ECO:0000256" key="1">
    <source>
        <dbReference type="ARBA" id="ARBA00007689"/>
    </source>
</evidence>
<accession>A0ABQ5W243</accession>
<evidence type="ECO:0000259" key="2">
    <source>
        <dbReference type="Pfam" id="PF03795"/>
    </source>
</evidence>
<evidence type="ECO:0000313" key="3">
    <source>
        <dbReference type="EMBL" id="GLQ54073.1"/>
    </source>
</evidence>
<dbReference type="Pfam" id="PF03795">
    <property type="entry name" value="YCII"/>
    <property type="match status" value="1"/>
</dbReference>